<accession>A0ABQ1E6C8</accession>
<proteinExistence type="predicted"/>
<feature type="transmembrane region" description="Helical" evidence="1">
    <location>
        <begin position="88"/>
        <end position="111"/>
    </location>
</feature>
<keyword evidence="1" id="KW-0812">Transmembrane</keyword>
<feature type="domain" description="CAAX prenyl protease 2/Lysostaphin resistance protein A-like" evidence="2">
    <location>
        <begin position="131"/>
        <end position="222"/>
    </location>
</feature>
<gene>
    <name evidence="3" type="ORF">CSC2_08580</name>
</gene>
<evidence type="ECO:0000256" key="1">
    <source>
        <dbReference type="SAM" id="Phobius"/>
    </source>
</evidence>
<reference evidence="3 4" key="1">
    <citation type="journal article" date="2021" name="Int. J. Syst. Evol. Microbiol.">
        <title>Clostridium zeae sp. nov., isolated from corn silage.</title>
        <authorList>
            <person name="Kobayashi H."/>
            <person name="Tanizawa Y."/>
            <person name="Yagura M."/>
            <person name="Sakamoto M."/>
            <person name="Ohkuma M."/>
            <person name="Tohno M."/>
        </authorList>
    </citation>
    <scope>NUCLEOTIDE SEQUENCE [LARGE SCALE GENOMIC DNA]</scope>
    <source>
        <strain evidence="3 4">CSC2</strain>
    </source>
</reference>
<dbReference type="RefSeq" id="WP_206868307.1">
    <property type="nucleotide sequence ID" value="NZ_BMBA01000001.1"/>
</dbReference>
<dbReference type="PANTHER" id="PTHR39430:SF1">
    <property type="entry name" value="PROTEASE"/>
    <property type="match status" value="1"/>
</dbReference>
<name>A0ABQ1E6C8_9CLOT</name>
<dbReference type="Pfam" id="PF02517">
    <property type="entry name" value="Rce1-like"/>
    <property type="match status" value="1"/>
</dbReference>
<protein>
    <recommendedName>
        <fullName evidence="2">CAAX prenyl protease 2/Lysostaphin resistance protein A-like domain-containing protein</fullName>
    </recommendedName>
</protein>
<feature type="transmembrane region" description="Helical" evidence="1">
    <location>
        <begin position="46"/>
        <end position="67"/>
    </location>
</feature>
<keyword evidence="1" id="KW-0472">Membrane</keyword>
<dbReference type="EMBL" id="BMBA01000001">
    <property type="protein sequence ID" value="GFZ30332.1"/>
    <property type="molecule type" value="Genomic_DNA"/>
</dbReference>
<feature type="transmembrane region" description="Helical" evidence="1">
    <location>
        <begin position="186"/>
        <end position="205"/>
    </location>
</feature>
<evidence type="ECO:0000313" key="3">
    <source>
        <dbReference type="EMBL" id="GFZ30332.1"/>
    </source>
</evidence>
<evidence type="ECO:0000313" key="4">
    <source>
        <dbReference type="Proteomes" id="UP000663802"/>
    </source>
</evidence>
<dbReference type="Proteomes" id="UP000663802">
    <property type="component" value="Unassembled WGS sequence"/>
</dbReference>
<evidence type="ECO:0000259" key="2">
    <source>
        <dbReference type="Pfam" id="PF02517"/>
    </source>
</evidence>
<feature type="transmembrane region" description="Helical" evidence="1">
    <location>
        <begin position="12"/>
        <end position="34"/>
    </location>
</feature>
<comment type="caution">
    <text evidence="3">The sequence shown here is derived from an EMBL/GenBank/DDBJ whole genome shotgun (WGS) entry which is preliminary data.</text>
</comment>
<dbReference type="PANTHER" id="PTHR39430">
    <property type="entry name" value="MEMBRANE-ASSOCIATED PROTEASE-RELATED"/>
    <property type="match status" value="1"/>
</dbReference>
<organism evidence="3 4">
    <name type="scientific">Clostridium zeae</name>
    <dbReference type="NCBI Taxonomy" id="2759022"/>
    <lineage>
        <taxon>Bacteria</taxon>
        <taxon>Bacillati</taxon>
        <taxon>Bacillota</taxon>
        <taxon>Clostridia</taxon>
        <taxon>Eubacteriales</taxon>
        <taxon>Clostridiaceae</taxon>
        <taxon>Clostridium</taxon>
    </lineage>
</organism>
<feature type="transmembrane region" description="Helical" evidence="1">
    <location>
        <begin position="131"/>
        <end position="149"/>
    </location>
</feature>
<feature type="transmembrane region" description="Helical" evidence="1">
    <location>
        <begin position="248"/>
        <end position="269"/>
    </location>
</feature>
<keyword evidence="1" id="KW-1133">Transmembrane helix</keyword>
<keyword evidence="4" id="KW-1185">Reference proteome</keyword>
<dbReference type="InterPro" id="IPR003675">
    <property type="entry name" value="Rce1/LyrA-like_dom"/>
</dbReference>
<sequence>MINTKLNKNLKIIFTSITLTIIGSIILGIITRYGRMRNIAIFNSSPIVNTLLESMIVFIQYLTIKIYNNGKFTMDSIGLDCSNKKLKYILSGMIFGILNFSVLMIALYIMGYAKYEGSGFGHYPTNVLIDFVFNVFIMAIFAAVCEEIFFRGVLLNYLNKYKGKTFAVIVSSLIFSLPHFSRYGSLTALAYIFIMGIVLGYCYIITQSLYVSIGLHFTTNFLTSLINPGQISVIIIELNPNITSDQLSIIIFIVYSVINLITATALVILDKKIKNKKKVIDSIY</sequence>